<evidence type="ECO:0000256" key="6">
    <source>
        <dbReference type="ARBA" id="ARBA00047665"/>
    </source>
</evidence>
<dbReference type="InterPro" id="IPR006223">
    <property type="entry name" value="GcvT"/>
</dbReference>
<protein>
    <recommendedName>
        <fullName evidence="2">aminomethyltransferase</fullName>
        <ecNumber evidence="2">2.1.2.10</ecNumber>
    </recommendedName>
    <alternativeName>
        <fullName evidence="5">Glycine cleavage system T protein</fullName>
    </alternativeName>
</protein>
<dbReference type="Pfam" id="PF08669">
    <property type="entry name" value="GCV_T_C"/>
    <property type="match status" value="1"/>
</dbReference>
<dbReference type="Gene3D" id="3.30.1360.120">
    <property type="entry name" value="Probable tRNA modification gtpase trme, domain 1"/>
    <property type="match status" value="1"/>
</dbReference>
<dbReference type="PANTHER" id="PTHR43757">
    <property type="entry name" value="AMINOMETHYLTRANSFERASE"/>
    <property type="match status" value="1"/>
</dbReference>
<feature type="domain" description="GCVT N-terminal" evidence="8">
    <location>
        <begin position="18"/>
        <end position="276"/>
    </location>
</feature>
<keyword evidence="4 10" id="KW-0808">Transferase</keyword>
<dbReference type="InterPro" id="IPR027266">
    <property type="entry name" value="TrmE/GcvT-like"/>
</dbReference>
<sequence>MTASESTSTANLATTPLDAWHREAGAKMVPFAGYEMPIQYDSIVKEHQACRSAAALFDVSHMGRLRFDGASSEALLDRLLTRKVTGMPVGTVRYGMVCNEDGGILDDVLVSYLKTPSDSHYHLLVVNASNRQKIIDWITPQLDDFPDVTFSDRTELTAMIAVQGPLAMEVCKRLFSFDPSRLKYYRATITDQFSKPAIVSRTGYTGEDGLELIVRAEEATRVWENIMLAGRDAGFVPAGLGARDTLRMEAGMPLYGHELNETINPITAGLKFACSLGDRKFIGRDAIEAALANGPKQQRIGLFLDGKRPAREESPVLCEGKVVGNVTSGGPSPTLGRPIAMAMVDTSVAENEHFEVDIRGKLAAATRTSLPFYRRPA</sequence>
<dbReference type="PIRSF" id="PIRSF006487">
    <property type="entry name" value="GcvT"/>
    <property type="match status" value="1"/>
</dbReference>
<evidence type="ECO:0000313" key="11">
    <source>
        <dbReference type="Proteomes" id="UP000315003"/>
    </source>
</evidence>
<accession>A0A517SPP2</accession>
<evidence type="ECO:0000256" key="5">
    <source>
        <dbReference type="ARBA" id="ARBA00031395"/>
    </source>
</evidence>
<feature type="domain" description="Aminomethyltransferase C-terminal" evidence="9">
    <location>
        <begin position="298"/>
        <end position="373"/>
    </location>
</feature>
<dbReference type="Proteomes" id="UP000315003">
    <property type="component" value="Chromosome"/>
</dbReference>
<evidence type="ECO:0000256" key="3">
    <source>
        <dbReference type="ARBA" id="ARBA00022576"/>
    </source>
</evidence>
<dbReference type="RefSeq" id="WP_145269018.1">
    <property type="nucleotide sequence ID" value="NZ_CP036272.1"/>
</dbReference>
<dbReference type="EC" id="2.1.2.10" evidence="2"/>
<dbReference type="Pfam" id="PF01571">
    <property type="entry name" value="GCV_T"/>
    <property type="match status" value="1"/>
</dbReference>
<evidence type="ECO:0000256" key="4">
    <source>
        <dbReference type="ARBA" id="ARBA00022679"/>
    </source>
</evidence>
<evidence type="ECO:0000256" key="2">
    <source>
        <dbReference type="ARBA" id="ARBA00012616"/>
    </source>
</evidence>
<dbReference type="GO" id="GO:0008483">
    <property type="term" value="F:transaminase activity"/>
    <property type="evidence" value="ECO:0007669"/>
    <property type="project" value="UniProtKB-KW"/>
</dbReference>
<feature type="binding site" evidence="7">
    <location>
        <position position="211"/>
    </location>
    <ligand>
        <name>substrate</name>
    </ligand>
</feature>
<proteinExistence type="inferred from homology"/>
<dbReference type="InterPro" id="IPR013977">
    <property type="entry name" value="GcvT_C"/>
</dbReference>
<organism evidence="10 11">
    <name type="scientific">Stieleria bergensis</name>
    <dbReference type="NCBI Taxonomy" id="2528025"/>
    <lineage>
        <taxon>Bacteria</taxon>
        <taxon>Pseudomonadati</taxon>
        <taxon>Planctomycetota</taxon>
        <taxon>Planctomycetia</taxon>
        <taxon>Pirellulales</taxon>
        <taxon>Pirellulaceae</taxon>
        <taxon>Stieleria</taxon>
    </lineage>
</organism>
<evidence type="ECO:0000259" key="9">
    <source>
        <dbReference type="Pfam" id="PF08669"/>
    </source>
</evidence>
<dbReference type="SUPFAM" id="SSF103025">
    <property type="entry name" value="Folate-binding domain"/>
    <property type="match status" value="1"/>
</dbReference>
<dbReference type="GO" id="GO:0004047">
    <property type="term" value="F:aminomethyltransferase activity"/>
    <property type="evidence" value="ECO:0007669"/>
    <property type="project" value="UniProtKB-EC"/>
</dbReference>
<dbReference type="GO" id="GO:0006546">
    <property type="term" value="P:glycine catabolic process"/>
    <property type="evidence" value="ECO:0007669"/>
    <property type="project" value="InterPro"/>
</dbReference>
<evidence type="ECO:0000259" key="8">
    <source>
        <dbReference type="Pfam" id="PF01571"/>
    </source>
</evidence>
<evidence type="ECO:0000256" key="7">
    <source>
        <dbReference type="PIRSR" id="PIRSR006487-1"/>
    </source>
</evidence>
<dbReference type="NCBIfam" id="TIGR00528">
    <property type="entry name" value="gcvT"/>
    <property type="match status" value="1"/>
</dbReference>
<dbReference type="SUPFAM" id="SSF101790">
    <property type="entry name" value="Aminomethyltransferase beta-barrel domain"/>
    <property type="match status" value="1"/>
</dbReference>
<dbReference type="OrthoDB" id="9774591at2"/>
<dbReference type="NCBIfam" id="NF001567">
    <property type="entry name" value="PRK00389.1"/>
    <property type="match status" value="1"/>
</dbReference>
<dbReference type="GO" id="GO:0005829">
    <property type="term" value="C:cytosol"/>
    <property type="evidence" value="ECO:0007669"/>
    <property type="project" value="TreeGrafter"/>
</dbReference>
<dbReference type="EMBL" id="CP036272">
    <property type="protein sequence ID" value="QDT58097.1"/>
    <property type="molecule type" value="Genomic_DNA"/>
</dbReference>
<dbReference type="GO" id="GO:0005960">
    <property type="term" value="C:glycine cleavage complex"/>
    <property type="evidence" value="ECO:0007669"/>
    <property type="project" value="InterPro"/>
</dbReference>
<dbReference type="InterPro" id="IPR006222">
    <property type="entry name" value="GCVT_N"/>
</dbReference>
<reference evidence="10 11" key="1">
    <citation type="submission" date="2019-02" db="EMBL/GenBank/DDBJ databases">
        <title>Deep-cultivation of Planctomycetes and their phenomic and genomic characterization uncovers novel biology.</title>
        <authorList>
            <person name="Wiegand S."/>
            <person name="Jogler M."/>
            <person name="Boedeker C."/>
            <person name="Pinto D."/>
            <person name="Vollmers J."/>
            <person name="Rivas-Marin E."/>
            <person name="Kohn T."/>
            <person name="Peeters S.H."/>
            <person name="Heuer A."/>
            <person name="Rast P."/>
            <person name="Oberbeckmann S."/>
            <person name="Bunk B."/>
            <person name="Jeske O."/>
            <person name="Meyerdierks A."/>
            <person name="Storesund J.E."/>
            <person name="Kallscheuer N."/>
            <person name="Luecker S."/>
            <person name="Lage O.M."/>
            <person name="Pohl T."/>
            <person name="Merkel B.J."/>
            <person name="Hornburger P."/>
            <person name="Mueller R.-W."/>
            <person name="Bruemmer F."/>
            <person name="Labrenz M."/>
            <person name="Spormann A.M."/>
            <person name="Op den Camp H."/>
            <person name="Overmann J."/>
            <person name="Amann R."/>
            <person name="Jetten M.S.M."/>
            <person name="Mascher T."/>
            <person name="Medema M.H."/>
            <person name="Devos D.P."/>
            <person name="Kaster A.-K."/>
            <person name="Ovreas L."/>
            <person name="Rohde M."/>
            <person name="Galperin M.Y."/>
            <person name="Jogler C."/>
        </authorList>
    </citation>
    <scope>NUCLEOTIDE SEQUENCE [LARGE SCALE GENOMIC DNA]</scope>
    <source>
        <strain evidence="10 11">SV_7m_r</strain>
    </source>
</reference>
<comment type="similarity">
    <text evidence="1">Belongs to the GcvT family.</text>
</comment>
<dbReference type="PANTHER" id="PTHR43757:SF2">
    <property type="entry name" value="AMINOMETHYLTRANSFERASE, MITOCHONDRIAL"/>
    <property type="match status" value="1"/>
</dbReference>
<comment type="catalytic activity">
    <reaction evidence="6">
        <text>N(6)-[(R)-S(8)-aminomethyldihydrolipoyl]-L-lysyl-[protein] + (6S)-5,6,7,8-tetrahydrofolate = N(6)-[(R)-dihydrolipoyl]-L-lysyl-[protein] + (6R)-5,10-methylene-5,6,7,8-tetrahydrofolate + NH4(+)</text>
        <dbReference type="Rhea" id="RHEA:16945"/>
        <dbReference type="Rhea" id="RHEA-COMP:10475"/>
        <dbReference type="Rhea" id="RHEA-COMP:10492"/>
        <dbReference type="ChEBI" id="CHEBI:15636"/>
        <dbReference type="ChEBI" id="CHEBI:28938"/>
        <dbReference type="ChEBI" id="CHEBI:57453"/>
        <dbReference type="ChEBI" id="CHEBI:83100"/>
        <dbReference type="ChEBI" id="CHEBI:83143"/>
        <dbReference type="EC" id="2.1.2.10"/>
    </reaction>
</comment>
<dbReference type="Gene3D" id="4.10.1250.10">
    <property type="entry name" value="Aminomethyltransferase fragment"/>
    <property type="match status" value="1"/>
</dbReference>
<dbReference type="InterPro" id="IPR028896">
    <property type="entry name" value="GcvT/YgfZ/DmdA"/>
</dbReference>
<dbReference type="Gene3D" id="2.40.30.110">
    <property type="entry name" value="Aminomethyltransferase beta-barrel domains"/>
    <property type="match status" value="1"/>
</dbReference>
<name>A0A517SPP2_9BACT</name>
<evidence type="ECO:0000313" key="10">
    <source>
        <dbReference type="EMBL" id="QDT58097.1"/>
    </source>
</evidence>
<keyword evidence="11" id="KW-1185">Reference proteome</keyword>
<keyword evidence="3" id="KW-0032">Aminotransferase</keyword>
<dbReference type="InterPro" id="IPR029043">
    <property type="entry name" value="GcvT/YgfZ_C"/>
</dbReference>
<evidence type="ECO:0000256" key="1">
    <source>
        <dbReference type="ARBA" id="ARBA00008609"/>
    </source>
</evidence>
<dbReference type="AlphaFoldDB" id="A0A517SPP2"/>
<gene>
    <name evidence="10" type="primary">gcvT</name>
    <name evidence="10" type="ORF">SV7mr_05860</name>
</gene>
<dbReference type="Gene3D" id="3.30.70.1400">
    <property type="entry name" value="Aminomethyltransferase beta-barrel domains"/>
    <property type="match status" value="1"/>
</dbReference>